<evidence type="ECO:0000313" key="5">
    <source>
        <dbReference type="EMBL" id="MBP2477463.1"/>
    </source>
</evidence>
<dbReference type="EMBL" id="JAGIOO010000001">
    <property type="protein sequence ID" value="MBP2477463.1"/>
    <property type="molecule type" value="Genomic_DNA"/>
</dbReference>
<dbReference type="InterPro" id="IPR029058">
    <property type="entry name" value="AB_hydrolase_fold"/>
</dbReference>
<dbReference type="RefSeq" id="WP_086788101.1">
    <property type="nucleotide sequence ID" value="NZ_JAGIOO010000001.1"/>
</dbReference>
<organism evidence="5 6">
    <name type="scientific">Crossiella equi</name>
    <dbReference type="NCBI Taxonomy" id="130796"/>
    <lineage>
        <taxon>Bacteria</taxon>
        <taxon>Bacillati</taxon>
        <taxon>Actinomycetota</taxon>
        <taxon>Actinomycetes</taxon>
        <taxon>Pseudonocardiales</taxon>
        <taxon>Pseudonocardiaceae</taxon>
        <taxon>Crossiella</taxon>
    </lineage>
</organism>
<evidence type="ECO:0000313" key="6">
    <source>
        <dbReference type="Proteomes" id="UP001519363"/>
    </source>
</evidence>
<dbReference type="PANTHER" id="PTHR10272">
    <property type="entry name" value="PLATELET-ACTIVATING FACTOR ACETYLHYDROLASE"/>
    <property type="match status" value="1"/>
</dbReference>
<name>A0ABS5ALM3_9PSEU</name>
<evidence type="ECO:0000256" key="4">
    <source>
        <dbReference type="SAM" id="SignalP"/>
    </source>
</evidence>
<sequence>MRSPRLLAVLLAALSGLLLTAAPALAAPPDRLDLPAPTGRLAVGTTALHVVDRNRPDPWAPTPGPRELMAQAWYPALPVTPRARYGDEAVSEDTAMWFNRLTGGGVQPFLHRVRPNARQDAPVFGARWPVVLYSHGRGSGKTFSATLGEELASHGFVVLSVDHTYDAGAVRFPDGRVAKLNRPEQPTEAELAAEVQVRAADLRGVLDHVSTGNTPLRGRLDLGRVAAVGHSIGGDTAAEVMRLDPRIRVGANMDGAFWGPAATQGTTGPFLLLTTGLPDHGSWTGFKAAHTHWGRHFATAGAAHGSFGDFDVLPDVSGLRALLADRPEEFTAVFGELRTGRATEVTRAYVRAFLEHHLWGLPRPLLDGPSAAFPEQTQRWSRP</sequence>
<protein>
    <submittedName>
        <fullName evidence="5">Dienelactone hydrolase</fullName>
    </submittedName>
</protein>
<evidence type="ECO:0000256" key="1">
    <source>
        <dbReference type="ARBA" id="ARBA00022801"/>
    </source>
</evidence>
<keyword evidence="6" id="KW-1185">Reference proteome</keyword>
<dbReference type="GO" id="GO:0016787">
    <property type="term" value="F:hydrolase activity"/>
    <property type="evidence" value="ECO:0007669"/>
    <property type="project" value="UniProtKB-KW"/>
</dbReference>
<keyword evidence="3" id="KW-0443">Lipid metabolism</keyword>
<dbReference type="Gene3D" id="3.40.50.1820">
    <property type="entry name" value="alpha/beta hydrolase"/>
    <property type="match status" value="1"/>
</dbReference>
<keyword evidence="4" id="KW-0732">Signal</keyword>
<evidence type="ECO:0000256" key="2">
    <source>
        <dbReference type="ARBA" id="ARBA00022963"/>
    </source>
</evidence>
<keyword evidence="2" id="KW-0442">Lipid degradation</keyword>
<dbReference type="Pfam" id="PF03403">
    <property type="entry name" value="PAF-AH_p_II"/>
    <property type="match status" value="1"/>
</dbReference>
<proteinExistence type="predicted"/>
<accession>A0ABS5ALM3</accession>
<gene>
    <name evidence="5" type="ORF">JOF53_006335</name>
</gene>
<feature type="signal peptide" evidence="4">
    <location>
        <begin position="1"/>
        <end position="26"/>
    </location>
</feature>
<comment type="caution">
    <text evidence="5">The sequence shown here is derived from an EMBL/GenBank/DDBJ whole genome shotgun (WGS) entry which is preliminary data.</text>
</comment>
<keyword evidence="1 5" id="KW-0378">Hydrolase</keyword>
<dbReference type="PANTHER" id="PTHR10272:SF0">
    <property type="entry name" value="PLATELET-ACTIVATING FACTOR ACETYLHYDROLASE"/>
    <property type="match status" value="1"/>
</dbReference>
<feature type="chain" id="PRO_5045757066" evidence="4">
    <location>
        <begin position="27"/>
        <end position="383"/>
    </location>
</feature>
<evidence type="ECO:0000256" key="3">
    <source>
        <dbReference type="ARBA" id="ARBA00023098"/>
    </source>
</evidence>
<dbReference type="Proteomes" id="UP001519363">
    <property type="component" value="Unassembled WGS sequence"/>
</dbReference>
<reference evidence="5 6" key="1">
    <citation type="submission" date="2021-03" db="EMBL/GenBank/DDBJ databases">
        <title>Sequencing the genomes of 1000 actinobacteria strains.</title>
        <authorList>
            <person name="Klenk H.-P."/>
        </authorList>
    </citation>
    <scope>NUCLEOTIDE SEQUENCE [LARGE SCALE GENOMIC DNA]</scope>
    <source>
        <strain evidence="5 6">DSM 44580</strain>
    </source>
</reference>
<dbReference type="SUPFAM" id="SSF53474">
    <property type="entry name" value="alpha/beta-Hydrolases"/>
    <property type="match status" value="1"/>
</dbReference>